<protein>
    <submittedName>
        <fullName evidence="1">Uncharacterized protein</fullName>
    </submittedName>
</protein>
<dbReference type="HOGENOM" id="CLU_2026515_0_0_1"/>
<dbReference type="GeneID" id="19134825"/>
<organism evidence="1 2">
    <name type="scientific">Cochliobolus sativus (strain ND90Pr / ATCC 201652)</name>
    <name type="common">Common root rot and spot blotch fungus</name>
    <name type="synonym">Bipolaris sorokiniana</name>
    <dbReference type="NCBI Taxonomy" id="665912"/>
    <lineage>
        <taxon>Eukaryota</taxon>
        <taxon>Fungi</taxon>
        <taxon>Dikarya</taxon>
        <taxon>Ascomycota</taxon>
        <taxon>Pezizomycotina</taxon>
        <taxon>Dothideomycetes</taxon>
        <taxon>Pleosporomycetidae</taxon>
        <taxon>Pleosporales</taxon>
        <taxon>Pleosporineae</taxon>
        <taxon>Pleosporaceae</taxon>
        <taxon>Bipolaris</taxon>
    </lineage>
</organism>
<keyword evidence="2" id="KW-1185">Reference proteome</keyword>
<evidence type="ECO:0000313" key="2">
    <source>
        <dbReference type="Proteomes" id="UP000016934"/>
    </source>
</evidence>
<dbReference type="AlphaFoldDB" id="M2SXW1"/>
<sequence length="122" mass="13350">MRIRPSAGLAMPHLVFLRAQYCDRLASTAWRRPKYCDRVAGGIYEPVLRTRCAKVASARGPRQPCCPFPPGGPCSLALPCTWARDHCRFATGCGPSWSSADLGASICCVMCILFSKLMVAWV</sequence>
<dbReference type="Proteomes" id="UP000016934">
    <property type="component" value="Unassembled WGS sequence"/>
</dbReference>
<gene>
    <name evidence="1" type="ORF">COCSADRAFT_233556</name>
</gene>
<reference evidence="2" key="2">
    <citation type="journal article" date="2013" name="PLoS Genet.">
        <title>Comparative genome structure, secondary metabolite, and effector coding capacity across Cochliobolus pathogens.</title>
        <authorList>
            <person name="Condon B.J."/>
            <person name="Leng Y."/>
            <person name="Wu D."/>
            <person name="Bushley K.E."/>
            <person name="Ohm R.A."/>
            <person name="Otillar R."/>
            <person name="Martin J."/>
            <person name="Schackwitz W."/>
            <person name="Grimwood J."/>
            <person name="MohdZainudin N."/>
            <person name="Xue C."/>
            <person name="Wang R."/>
            <person name="Manning V.A."/>
            <person name="Dhillon B."/>
            <person name="Tu Z.J."/>
            <person name="Steffenson B.J."/>
            <person name="Salamov A."/>
            <person name="Sun H."/>
            <person name="Lowry S."/>
            <person name="LaButti K."/>
            <person name="Han J."/>
            <person name="Copeland A."/>
            <person name="Lindquist E."/>
            <person name="Barry K."/>
            <person name="Schmutz J."/>
            <person name="Baker S.E."/>
            <person name="Ciuffetti L.M."/>
            <person name="Grigoriev I.V."/>
            <person name="Zhong S."/>
            <person name="Turgeon B.G."/>
        </authorList>
    </citation>
    <scope>NUCLEOTIDE SEQUENCE [LARGE SCALE GENOMIC DNA]</scope>
    <source>
        <strain evidence="2">ND90Pr / ATCC 201652</strain>
    </source>
</reference>
<proteinExistence type="predicted"/>
<dbReference type="KEGG" id="bsc:COCSADRAFT_233556"/>
<name>M2SXW1_COCSN</name>
<dbReference type="RefSeq" id="XP_007702926.1">
    <property type="nucleotide sequence ID" value="XM_007704736.1"/>
</dbReference>
<evidence type="ECO:0000313" key="1">
    <source>
        <dbReference type="EMBL" id="EMD61632.1"/>
    </source>
</evidence>
<dbReference type="EMBL" id="KB445648">
    <property type="protein sequence ID" value="EMD61632.1"/>
    <property type="molecule type" value="Genomic_DNA"/>
</dbReference>
<reference evidence="1 2" key="1">
    <citation type="journal article" date="2012" name="PLoS Pathog.">
        <title>Diverse lifestyles and strategies of plant pathogenesis encoded in the genomes of eighteen Dothideomycetes fungi.</title>
        <authorList>
            <person name="Ohm R.A."/>
            <person name="Feau N."/>
            <person name="Henrissat B."/>
            <person name="Schoch C.L."/>
            <person name="Horwitz B.A."/>
            <person name="Barry K.W."/>
            <person name="Condon B.J."/>
            <person name="Copeland A.C."/>
            <person name="Dhillon B."/>
            <person name="Glaser F."/>
            <person name="Hesse C.N."/>
            <person name="Kosti I."/>
            <person name="LaButti K."/>
            <person name="Lindquist E.A."/>
            <person name="Lucas S."/>
            <person name="Salamov A.A."/>
            <person name="Bradshaw R.E."/>
            <person name="Ciuffetti L."/>
            <person name="Hamelin R.C."/>
            <person name="Kema G.H.J."/>
            <person name="Lawrence C."/>
            <person name="Scott J.A."/>
            <person name="Spatafora J.W."/>
            <person name="Turgeon B.G."/>
            <person name="de Wit P.J.G.M."/>
            <person name="Zhong S."/>
            <person name="Goodwin S.B."/>
            <person name="Grigoriev I.V."/>
        </authorList>
    </citation>
    <scope>NUCLEOTIDE SEQUENCE [LARGE SCALE GENOMIC DNA]</scope>
    <source>
        <strain evidence="2">ND90Pr / ATCC 201652</strain>
    </source>
</reference>
<accession>M2SXW1</accession>